<keyword evidence="2" id="KW-1133">Transmembrane helix</keyword>
<dbReference type="RefSeq" id="WP_124867529.1">
    <property type="nucleotide sequence ID" value="NZ_RQZF01000001.1"/>
</dbReference>
<evidence type="ECO:0000256" key="2">
    <source>
        <dbReference type="SAM" id="Phobius"/>
    </source>
</evidence>
<comment type="caution">
    <text evidence="3">The sequence shown here is derived from an EMBL/GenBank/DDBJ whole genome shotgun (WGS) entry which is preliminary data.</text>
</comment>
<dbReference type="Pfam" id="PF05949">
    <property type="entry name" value="DUF881"/>
    <property type="match status" value="1"/>
</dbReference>
<protein>
    <submittedName>
        <fullName evidence="3">DUF881 domain-containing protein</fullName>
    </submittedName>
</protein>
<comment type="similarity">
    <text evidence="1">Belongs to the UPF0749 family.</text>
</comment>
<dbReference type="Gene3D" id="3.30.70.1880">
    <property type="entry name" value="Protein of unknown function DUF881"/>
    <property type="match status" value="1"/>
</dbReference>
<organism evidence="3 4">
    <name type="scientific">Schaalia canis</name>
    <dbReference type="NCBI Taxonomy" id="100469"/>
    <lineage>
        <taxon>Bacteria</taxon>
        <taxon>Bacillati</taxon>
        <taxon>Actinomycetota</taxon>
        <taxon>Actinomycetes</taxon>
        <taxon>Actinomycetales</taxon>
        <taxon>Actinomycetaceae</taxon>
        <taxon>Schaalia</taxon>
    </lineage>
</organism>
<feature type="transmembrane region" description="Helical" evidence="2">
    <location>
        <begin position="54"/>
        <end position="71"/>
    </location>
</feature>
<dbReference type="AlphaFoldDB" id="A0A3P1SFX2"/>
<dbReference type="InterPro" id="IPR010273">
    <property type="entry name" value="DUF881"/>
</dbReference>
<evidence type="ECO:0000313" key="3">
    <source>
        <dbReference type="EMBL" id="RRC96191.1"/>
    </source>
</evidence>
<proteinExistence type="inferred from homology"/>
<sequence length="282" mass="30140">MNATIPDGQQEPMRPQRDPAASMSLLTQILFNPLDAGYHSYGAAKSSMTAAQKVLVVILAVALGFVSMTAVKNLRAPTRFDIEASLLTQVHERTEIVNTLDKENEQINAKISAETQSLTPGSDELPDGTALATAQKTVHGKGLRVTLNDAPQTAIETSSPRSTGKVRDHDLRMVVNALWSAGAEAMSINGIRLGPGSFIRTAGSSVLVNVKPVHAPYIVEAIGDPTELSVSLVRGASGDYLSSVESLQGIQIVTQSVEELTMEGRDARPLRHTTPVNELRSH</sequence>
<evidence type="ECO:0000313" key="4">
    <source>
        <dbReference type="Proteomes" id="UP000280444"/>
    </source>
</evidence>
<dbReference type="Proteomes" id="UP000280444">
    <property type="component" value="Unassembled WGS sequence"/>
</dbReference>
<gene>
    <name evidence="3" type="ORF">EII11_00495</name>
</gene>
<dbReference type="PANTHER" id="PTHR37313">
    <property type="entry name" value="UPF0749 PROTEIN RV1825"/>
    <property type="match status" value="1"/>
</dbReference>
<accession>A0A3P1SFX2</accession>
<name>A0A3P1SFX2_9ACTO</name>
<keyword evidence="4" id="KW-1185">Reference proteome</keyword>
<keyword evidence="2" id="KW-0472">Membrane</keyword>
<keyword evidence="2" id="KW-0812">Transmembrane</keyword>
<evidence type="ECO:0000256" key="1">
    <source>
        <dbReference type="ARBA" id="ARBA00009108"/>
    </source>
</evidence>
<reference evidence="3 4" key="1">
    <citation type="submission" date="2018-11" db="EMBL/GenBank/DDBJ databases">
        <title>Genomes From Bacteria Associated with the Canine Oral Cavity: a Test Case for Automated Genome-Based Taxonomic Assignment.</title>
        <authorList>
            <person name="Coil D.A."/>
            <person name="Jospin G."/>
            <person name="Darling A.E."/>
            <person name="Wallis C."/>
            <person name="Davis I.J."/>
            <person name="Harris S."/>
            <person name="Eisen J.A."/>
            <person name="Holcombe L.J."/>
            <person name="O'Flynn C."/>
        </authorList>
    </citation>
    <scope>NUCLEOTIDE SEQUENCE [LARGE SCALE GENOMIC DNA]</scope>
    <source>
        <strain evidence="3 4">OH770</strain>
    </source>
</reference>
<dbReference type="PANTHER" id="PTHR37313:SF1">
    <property type="entry name" value="UPF0749 PROTEIN RV1823"/>
    <property type="match status" value="1"/>
</dbReference>
<dbReference type="EMBL" id="RQZF01000001">
    <property type="protein sequence ID" value="RRC96191.1"/>
    <property type="molecule type" value="Genomic_DNA"/>
</dbReference>
<dbReference type="GO" id="GO:0005886">
    <property type="term" value="C:plasma membrane"/>
    <property type="evidence" value="ECO:0007669"/>
    <property type="project" value="TreeGrafter"/>
</dbReference>
<dbReference type="OrthoDB" id="3218134at2"/>